<dbReference type="InterPro" id="IPR023562">
    <property type="entry name" value="ClpP/TepA"/>
</dbReference>
<dbReference type="GO" id="GO:0006515">
    <property type="term" value="P:protein quality control for misfolded or incompletely synthesized proteins"/>
    <property type="evidence" value="ECO:0007669"/>
    <property type="project" value="TreeGrafter"/>
</dbReference>
<dbReference type="RefSeq" id="WP_010965197.1">
    <property type="nucleotide sequence ID" value="NC_003030.1"/>
</dbReference>
<dbReference type="GO" id="GO:0004176">
    <property type="term" value="F:ATP-dependent peptidase activity"/>
    <property type="evidence" value="ECO:0007669"/>
    <property type="project" value="InterPro"/>
</dbReference>
<sequence length="256" mass="28351">MATQPKQQNQQNKFWQMKASANDDKQADVFIYGEITSYQWDDTDTTAASFKKDLDALGNLNTINLHLNSPGGSVFEGVTICNMLKQNSATVNVYVDALAASIASVIAMAGDTIFMPKNAMLMVHNPSSVVWGNSSDMRKTADDLDKIGLSMQQSYLAKAGDKLDQSTLQQLMDNETWLSADECFSYGLCDVVQEENNATACTSKELFNNYRNVPKNLLNETNPMAILQDVDMEERKKIAEKARKSAEYTRTILGGI</sequence>
<dbReference type="GO" id="GO:0051117">
    <property type="term" value="F:ATPase binding"/>
    <property type="evidence" value="ECO:0007669"/>
    <property type="project" value="TreeGrafter"/>
</dbReference>
<keyword evidence="2" id="KW-0963">Cytoplasm</keyword>
<organism evidence="7 8">
    <name type="scientific">Clostridium acetobutylicum (strain ATCC 824 / DSM 792 / JCM 1419 / IAM 19013 / LMG 5710 / NBRC 13948 / NRRL B-527 / VKM B-1787 / 2291 / W)</name>
    <dbReference type="NCBI Taxonomy" id="272562"/>
    <lineage>
        <taxon>Bacteria</taxon>
        <taxon>Bacillati</taxon>
        <taxon>Bacillota</taxon>
        <taxon>Clostridia</taxon>
        <taxon>Eubacteriales</taxon>
        <taxon>Clostridiaceae</taxon>
        <taxon>Clostridium</taxon>
    </lineage>
</organism>
<evidence type="ECO:0000256" key="6">
    <source>
        <dbReference type="RuleBase" id="RU003567"/>
    </source>
</evidence>
<dbReference type="InterPro" id="IPR001907">
    <property type="entry name" value="ClpP"/>
</dbReference>
<dbReference type="PATRIC" id="fig|272562.8.peg.2095"/>
<dbReference type="eggNOG" id="COG0740">
    <property type="taxonomic scope" value="Bacteria"/>
</dbReference>
<keyword evidence="4" id="KW-0378">Hydrolase</keyword>
<reference evidence="7 8" key="1">
    <citation type="journal article" date="2001" name="J. Bacteriol.">
        <title>Genome sequence and comparative analysis of the solvent-producing bacterium Clostridium acetobutylicum.</title>
        <authorList>
            <person name="Nolling J."/>
            <person name="Breton G."/>
            <person name="Omelchenko M.V."/>
            <person name="Makarova K.S."/>
            <person name="Zeng Q."/>
            <person name="Gibson R."/>
            <person name="Lee H.M."/>
            <person name="Dubois J."/>
            <person name="Qiu D."/>
            <person name="Hitti J."/>
            <person name="Wolf Y.I."/>
            <person name="Tatusov R.L."/>
            <person name="Sabathe F."/>
            <person name="Doucette-Stamm L."/>
            <person name="Soucaille P."/>
            <person name="Daly M.J."/>
            <person name="Bennett G.N."/>
            <person name="Koonin E.V."/>
            <person name="Smith D.R."/>
        </authorList>
    </citation>
    <scope>NUCLEOTIDE SEQUENCE [LARGE SCALE GENOMIC DNA]</scope>
    <source>
        <strain evidence="8">ATCC 824 / DSM 792 / JCM 1419 / LMG 5710 / VKM B-1787</strain>
    </source>
</reference>
<comment type="similarity">
    <text evidence="1 6">Belongs to the peptidase S14 family.</text>
</comment>
<dbReference type="PANTHER" id="PTHR10381:SF70">
    <property type="entry name" value="ATP-DEPENDENT CLP PROTEASE PROTEOLYTIC SUBUNIT"/>
    <property type="match status" value="1"/>
</dbReference>
<dbReference type="CDD" id="cd07016">
    <property type="entry name" value="S14_ClpP_1"/>
    <property type="match status" value="1"/>
</dbReference>
<dbReference type="HOGENOM" id="CLU_052762_1_0_9"/>
<evidence type="ECO:0000256" key="2">
    <source>
        <dbReference type="ARBA" id="ARBA00022490"/>
    </source>
</evidence>
<evidence type="ECO:0000256" key="1">
    <source>
        <dbReference type="ARBA" id="ARBA00007039"/>
    </source>
</evidence>
<dbReference type="GO" id="GO:0004252">
    <property type="term" value="F:serine-type endopeptidase activity"/>
    <property type="evidence" value="ECO:0007669"/>
    <property type="project" value="InterPro"/>
</dbReference>
<dbReference type="PANTHER" id="PTHR10381">
    <property type="entry name" value="ATP-DEPENDENT CLP PROTEASE PROTEOLYTIC SUBUNIT"/>
    <property type="match status" value="1"/>
</dbReference>
<dbReference type="AlphaFoldDB" id="Q97HW4"/>
<dbReference type="SUPFAM" id="SSF52096">
    <property type="entry name" value="ClpP/crotonase"/>
    <property type="match status" value="1"/>
</dbReference>
<protein>
    <recommendedName>
        <fullName evidence="6">ATP-dependent Clp protease proteolytic subunit</fullName>
    </recommendedName>
</protein>
<evidence type="ECO:0000256" key="4">
    <source>
        <dbReference type="ARBA" id="ARBA00022801"/>
    </source>
</evidence>
<gene>
    <name evidence="7" type="ordered locus">CA_C1893</name>
</gene>
<dbReference type="KEGG" id="cac:CA_C1893"/>
<dbReference type="GeneID" id="44998380"/>
<proteinExistence type="inferred from homology"/>
<dbReference type="OrthoDB" id="9806592at2"/>
<dbReference type="STRING" id="272562.CA_C1893"/>
<evidence type="ECO:0000256" key="3">
    <source>
        <dbReference type="ARBA" id="ARBA00022670"/>
    </source>
</evidence>
<evidence type="ECO:0000256" key="5">
    <source>
        <dbReference type="ARBA" id="ARBA00022825"/>
    </source>
</evidence>
<keyword evidence="3 7" id="KW-0645">Protease</keyword>
<dbReference type="Pfam" id="PF00574">
    <property type="entry name" value="CLP_protease"/>
    <property type="match status" value="1"/>
</dbReference>
<dbReference type="PRINTS" id="PR00127">
    <property type="entry name" value="CLPPROTEASEP"/>
</dbReference>
<keyword evidence="5" id="KW-0720">Serine protease</keyword>
<dbReference type="GO" id="GO:0009368">
    <property type="term" value="C:endopeptidase Clp complex"/>
    <property type="evidence" value="ECO:0007669"/>
    <property type="project" value="TreeGrafter"/>
</dbReference>
<evidence type="ECO:0000313" key="8">
    <source>
        <dbReference type="Proteomes" id="UP000000814"/>
    </source>
</evidence>
<keyword evidence="8" id="KW-1185">Reference proteome</keyword>
<dbReference type="PIR" id="E97133">
    <property type="entry name" value="E97133"/>
</dbReference>
<name>Q97HW4_CLOAB</name>
<dbReference type="InterPro" id="IPR029045">
    <property type="entry name" value="ClpP/crotonase-like_dom_sf"/>
</dbReference>
<accession>Q97HW4</accession>
<dbReference type="EMBL" id="AE001437">
    <property type="protein sequence ID" value="AAK79856.1"/>
    <property type="molecule type" value="Genomic_DNA"/>
</dbReference>
<evidence type="ECO:0000313" key="7">
    <source>
        <dbReference type="EMBL" id="AAK79856.1"/>
    </source>
</evidence>
<dbReference type="Proteomes" id="UP000000814">
    <property type="component" value="Chromosome"/>
</dbReference>
<dbReference type="Gene3D" id="3.90.226.10">
    <property type="entry name" value="2-enoyl-CoA Hydratase, Chain A, domain 1"/>
    <property type="match status" value="1"/>
</dbReference>
<dbReference type="NCBIfam" id="NF045542">
    <property type="entry name" value="Clp_rel_HeadMat"/>
    <property type="match status" value="1"/>
</dbReference>